<proteinExistence type="predicted"/>
<dbReference type="AlphaFoldDB" id="B4VIT0"/>
<evidence type="ECO:0000313" key="1">
    <source>
        <dbReference type="EMBL" id="EDX78280.1"/>
    </source>
</evidence>
<name>B4VIT0_9CYAN</name>
<organism evidence="1 2">
    <name type="scientific">Coleofasciculus chthonoplastes PCC 7420</name>
    <dbReference type="NCBI Taxonomy" id="118168"/>
    <lineage>
        <taxon>Bacteria</taxon>
        <taxon>Bacillati</taxon>
        <taxon>Cyanobacteriota</taxon>
        <taxon>Cyanophyceae</taxon>
        <taxon>Coleofasciculales</taxon>
        <taxon>Coleofasciculaceae</taxon>
        <taxon>Coleofasciculus</taxon>
    </lineage>
</organism>
<keyword evidence="2" id="KW-1185">Reference proteome</keyword>
<protein>
    <submittedName>
        <fullName evidence="1">Uncharacterized protein</fullName>
    </submittedName>
</protein>
<reference evidence="1 2" key="1">
    <citation type="submission" date="2008-07" db="EMBL/GenBank/DDBJ databases">
        <authorList>
            <person name="Tandeau de Marsac N."/>
            <person name="Ferriera S."/>
            <person name="Johnson J."/>
            <person name="Kravitz S."/>
            <person name="Beeson K."/>
            <person name="Sutton G."/>
            <person name="Rogers Y.-H."/>
            <person name="Friedman R."/>
            <person name="Frazier M."/>
            <person name="Venter J.C."/>
        </authorList>
    </citation>
    <scope>NUCLEOTIDE SEQUENCE [LARGE SCALE GENOMIC DNA]</scope>
    <source>
        <strain evidence="1 2">PCC 7420</strain>
    </source>
</reference>
<dbReference type="Proteomes" id="UP000003835">
    <property type="component" value="Unassembled WGS sequence"/>
</dbReference>
<accession>B4VIT0</accession>
<sequence length="46" mass="5299">MYQNNFAFDIVESILRLNRAQGFAPLLYHATTPNPLPCLNRYSATR</sequence>
<gene>
    <name evidence="1" type="ORF">MC7420_8018</name>
</gene>
<dbReference type="EMBL" id="DS989842">
    <property type="protein sequence ID" value="EDX78280.1"/>
    <property type="molecule type" value="Genomic_DNA"/>
</dbReference>
<dbReference type="HOGENOM" id="CLU_3182407_0_0_3"/>
<dbReference type="STRING" id="118168.MC7420_8018"/>
<evidence type="ECO:0000313" key="2">
    <source>
        <dbReference type="Proteomes" id="UP000003835"/>
    </source>
</evidence>